<proteinExistence type="predicted"/>
<dbReference type="PANTHER" id="PTHR23031:SF5">
    <property type="entry name" value="RHOPHILIN-2-RELATED"/>
    <property type="match status" value="1"/>
</dbReference>
<reference evidence="2" key="2">
    <citation type="submission" date="2025-08" db="UniProtKB">
        <authorList>
            <consortium name="Ensembl"/>
        </authorList>
    </citation>
    <scope>IDENTIFICATION</scope>
</reference>
<dbReference type="AlphaFoldDB" id="A0A4W5JB76"/>
<dbReference type="InterPro" id="IPR047138">
    <property type="entry name" value="RHPN1_2"/>
</dbReference>
<reference evidence="2" key="3">
    <citation type="submission" date="2025-09" db="UniProtKB">
        <authorList>
            <consortium name="Ensembl"/>
        </authorList>
    </citation>
    <scope>IDENTIFICATION</scope>
</reference>
<organism evidence="2 3">
    <name type="scientific">Hucho hucho</name>
    <name type="common">huchen</name>
    <dbReference type="NCBI Taxonomy" id="62062"/>
    <lineage>
        <taxon>Eukaryota</taxon>
        <taxon>Metazoa</taxon>
        <taxon>Chordata</taxon>
        <taxon>Craniata</taxon>
        <taxon>Vertebrata</taxon>
        <taxon>Euteleostomi</taxon>
        <taxon>Actinopterygii</taxon>
        <taxon>Neopterygii</taxon>
        <taxon>Teleostei</taxon>
        <taxon>Protacanthopterygii</taxon>
        <taxon>Salmoniformes</taxon>
        <taxon>Salmonidae</taxon>
        <taxon>Salmoninae</taxon>
        <taxon>Hucho</taxon>
    </lineage>
</organism>
<evidence type="ECO:0000256" key="1">
    <source>
        <dbReference type="SAM" id="SignalP"/>
    </source>
</evidence>
<dbReference type="Ensembl" id="ENSHHUT00000001745.1">
    <property type="protein sequence ID" value="ENSHHUP00000001688.1"/>
    <property type="gene ID" value="ENSHHUG00000001117.1"/>
</dbReference>
<feature type="chain" id="PRO_5021407164" evidence="1">
    <location>
        <begin position="24"/>
        <end position="167"/>
    </location>
</feature>
<keyword evidence="3" id="KW-1185">Reference proteome</keyword>
<name>A0A4W5JB76_9TELE</name>
<dbReference type="STRING" id="62062.ENSHHUP00000001688"/>
<evidence type="ECO:0000313" key="3">
    <source>
        <dbReference type="Proteomes" id="UP000314982"/>
    </source>
</evidence>
<reference evidence="3" key="1">
    <citation type="submission" date="2018-06" db="EMBL/GenBank/DDBJ databases">
        <title>Genome assembly of Danube salmon.</title>
        <authorList>
            <person name="Macqueen D.J."/>
            <person name="Gundappa M.K."/>
        </authorList>
    </citation>
    <scope>NUCLEOTIDE SEQUENCE [LARGE SCALE GENOMIC DNA]</scope>
</reference>
<keyword evidence="1" id="KW-0732">Signal</keyword>
<dbReference type="GO" id="GO:0051497">
    <property type="term" value="P:negative regulation of stress fiber assembly"/>
    <property type="evidence" value="ECO:0007669"/>
    <property type="project" value="TreeGrafter"/>
</dbReference>
<protein>
    <submittedName>
        <fullName evidence="2">Uncharacterized protein</fullName>
    </submittedName>
</protein>
<evidence type="ECO:0000313" key="2">
    <source>
        <dbReference type="Ensembl" id="ENSHHUP00000001688.1"/>
    </source>
</evidence>
<feature type="signal peptide" evidence="1">
    <location>
        <begin position="1"/>
        <end position="23"/>
    </location>
</feature>
<dbReference type="PANTHER" id="PTHR23031">
    <property type="entry name" value="RHOPHILIN"/>
    <property type="match status" value="1"/>
</dbReference>
<dbReference type="Proteomes" id="UP000314982">
    <property type="component" value="Unassembled WGS sequence"/>
</dbReference>
<accession>A0A4W5JB76</accession>
<sequence length="167" mass="18756">MTLPLSTLHLFFSLLYLPSNSLSNTPSPLLLNLASPFSPSLHPPPPLLHLPFNSHSCSLLHLPSPPPGKAHLRRAVMGHEESLRIHGLCRHLRKLEVLQDILQASHKRSLAKFNDNDREDEFTDYLEAPDIVSKTEHNAEMETPTSTKVKVTDFFRRLVCGLLISTV</sequence>